<dbReference type="InParanoid" id="Q01SB1"/>
<reference evidence="2" key="1">
    <citation type="submission" date="2006-10" db="EMBL/GenBank/DDBJ databases">
        <title>Complete sequence of Solibacter usitatus Ellin6076.</title>
        <authorList>
            <consortium name="US DOE Joint Genome Institute"/>
            <person name="Copeland A."/>
            <person name="Lucas S."/>
            <person name="Lapidus A."/>
            <person name="Barry K."/>
            <person name="Detter J.C."/>
            <person name="Glavina del Rio T."/>
            <person name="Hammon N."/>
            <person name="Israni S."/>
            <person name="Dalin E."/>
            <person name="Tice H."/>
            <person name="Pitluck S."/>
            <person name="Thompson L.S."/>
            <person name="Brettin T."/>
            <person name="Bruce D."/>
            <person name="Han C."/>
            <person name="Tapia R."/>
            <person name="Gilna P."/>
            <person name="Schmutz J."/>
            <person name="Larimer F."/>
            <person name="Land M."/>
            <person name="Hauser L."/>
            <person name="Kyrpides N."/>
            <person name="Mikhailova N."/>
            <person name="Janssen P.H."/>
            <person name="Kuske C.R."/>
            <person name="Richardson P."/>
        </authorList>
    </citation>
    <scope>NUCLEOTIDE SEQUENCE</scope>
    <source>
        <strain evidence="2">Ellin6076</strain>
    </source>
</reference>
<dbReference type="KEGG" id="sus:Acid_6537"/>
<proteinExistence type="predicted"/>
<evidence type="ECO:0000313" key="2">
    <source>
        <dbReference type="EMBL" id="ABJ87459.1"/>
    </source>
</evidence>
<sequence length="581" mass="64081">MRMILALLAGAALYGQVPAQDSRNTEIPNTDTHFTARSYQTLAEWQARREHLRKQVLSAAGLMPMLPKNDLHAQIFGKIENRTYSIEKVLIETLPGYYLGGNLYRPMKAAPEGGFPAIVSPHGHWNYGRLEHSVTASVPARCINLAQQGYVVFAYDMVGYNDTIQTPHDFGSPREQLWDFGPFSLQLWNSIRAVDFVQSLPGVNPARIGATGASGGATQTFTLAAVDDRIQFSAPVNMVSAIMQGGGLCENAPNLRLDTFNVEIASIMAPKPMMLVSATGDWTKNTATEEFPAIRAIYELYDKAANVETLHLDAPHNYNQQNREAVYRFFGKQVLGERDASKFKEKNIRLEKLQDMLALLNRKLPDNALDYDGVVAEWIRMGEAQARRVTDRAQAREMLEFALGAEWPERVVQESEGEKVLFGRPGRGDRVAGMVRQGTGRKVLLVHPDGAEAARKSTEFAALAKTGRPVYTVDAFQTGAAVAPRNRDAKMFLTFNRSDDANRVQDILTVLRGLDSDVELVGVGKAAVWCQFAAALARRPVELKADLGGFTGSDQEYLDSFFVPGIQRAGGLRAARMLTGK</sequence>
<dbReference type="EMBL" id="CP000473">
    <property type="protein sequence ID" value="ABJ87459.1"/>
    <property type="molecule type" value="Genomic_DNA"/>
</dbReference>
<dbReference type="AlphaFoldDB" id="Q01SB1"/>
<dbReference type="SUPFAM" id="SSF53474">
    <property type="entry name" value="alpha/beta-Hydrolases"/>
    <property type="match status" value="1"/>
</dbReference>
<dbReference type="PANTHER" id="PTHR22946:SF8">
    <property type="entry name" value="ACETYL XYLAN ESTERASE DOMAIN-CONTAINING PROTEIN"/>
    <property type="match status" value="1"/>
</dbReference>
<feature type="signal peptide" evidence="1">
    <location>
        <begin position="1"/>
        <end position="19"/>
    </location>
</feature>
<dbReference type="InterPro" id="IPR029058">
    <property type="entry name" value="AB_hydrolase_fold"/>
</dbReference>
<dbReference type="InterPro" id="IPR050261">
    <property type="entry name" value="FrsA_esterase"/>
</dbReference>
<dbReference type="Gene3D" id="3.40.50.1820">
    <property type="entry name" value="alpha/beta hydrolase"/>
    <property type="match status" value="1"/>
</dbReference>
<accession>Q01SB1</accession>
<protein>
    <recommendedName>
        <fullName evidence="3">Acetyl xylan esterase domain-containing protein</fullName>
    </recommendedName>
</protein>
<evidence type="ECO:0008006" key="3">
    <source>
        <dbReference type="Google" id="ProtNLM"/>
    </source>
</evidence>
<organism evidence="2">
    <name type="scientific">Solibacter usitatus (strain Ellin6076)</name>
    <dbReference type="NCBI Taxonomy" id="234267"/>
    <lineage>
        <taxon>Bacteria</taxon>
        <taxon>Pseudomonadati</taxon>
        <taxon>Acidobacteriota</taxon>
        <taxon>Terriglobia</taxon>
        <taxon>Bryobacterales</taxon>
        <taxon>Solibacteraceae</taxon>
        <taxon>Candidatus Solibacter</taxon>
    </lineage>
</organism>
<dbReference type="STRING" id="234267.Acid_6537"/>
<keyword evidence="1" id="KW-0732">Signal</keyword>
<evidence type="ECO:0000256" key="1">
    <source>
        <dbReference type="SAM" id="SignalP"/>
    </source>
</evidence>
<dbReference type="PANTHER" id="PTHR22946">
    <property type="entry name" value="DIENELACTONE HYDROLASE DOMAIN-CONTAINING PROTEIN-RELATED"/>
    <property type="match status" value="1"/>
</dbReference>
<feature type="chain" id="PRO_5004162557" description="Acetyl xylan esterase domain-containing protein" evidence="1">
    <location>
        <begin position="20"/>
        <end position="581"/>
    </location>
</feature>
<name>Q01SB1_SOLUE</name>
<dbReference type="OrthoDB" id="9805123at2"/>
<dbReference type="HOGENOM" id="CLU_018290_1_0_0"/>
<dbReference type="eggNOG" id="COG1073">
    <property type="taxonomic scope" value="Bacteria"/>
</dbReference>
<gene>
    <name evidence="2" type="ordered locus">Acid_6537</name>
</gene>